<accession>A0A384K0L2</accession>
<dbReference type="Proteomes" id="UP000001798">
    <property type="component" value="Chromosome 13"/>
</dbReference>
<dbReference type="VEuPathDB" id="FungiDB:Bcin13g01690"/>
<reference evidence="2 3" key="3">
    <citation type="journal article" date="2017" name="Mol. Plant Pathol.">
        <title>A gapless genome sequence of the fungus Botrytis cinerea.</title>
        <authorList>
            <person name="Van Kan J.A."/>
            <person name="Stassen J.H."/>
            <person name="Mosbach A."/>
            <person name="Van Der Lee T.A."/>
            <person name="Faino L."/>
            <person name="Farmer A.D."/>
            <person name="Papasotiriou D.G."/>
            <person name="Zhou S."/>
            <person name="Seidl M.F."/>
            <person name="Cottam E."/>
            <person name="Edel D."/>
            <person name="Hahn M."/>
            <person name="Schwartz D.C."/>
            <person name="Dietrich R.A."/>
            <person name="Widdison S."/>
            <person name="Scalliet G."/>
        </authorList>
    </citation>
    <scope>NUCLEOTIDE SEQUENCE [LARGE SCALE GENOMIC DNA]</scope>
    <source>
        <strain evidence="2 3">B05.10</strain>
    </source>
</reference>
<keyword evidence="3" id="KW-1185">Reference proteome</keyword>
<sequence>MVDTCSSGKKKATRIKYLAQHQKDSFLVFFQSRNVHINILITIVLLLLIP</sequence>
<protein>
    <submittedName>
        <fullName evidence="2">Uncharacterized protein</fullName>
    </submittedName>
</protein>
<keyword evidence="1" id="KW-0472">Membrane</keyword>
<dbReference type="EMBL" id="CP009817">
    <property type="protein sequence ID" value="ATZ56328.1"/>
    <property type="molecule type" value="Genomic_DNA"/>
</dbReference>
<gene>
    <name evidence="2" type="ORF">BCIN_13g01690</name>
</gene>
<evidence type="ECO:0000256" key="1">
    <source>
        <dbReference type="SAM" id="Phobius"/>
    </source>
</evidence>
<keyword evidence="1" id="KW-0812">Transmembrane</keyword>
<evidence type="ECO:0000313" key="3">
    <source>
        <dbReference type="Proteomes" id="UP000001798"/>
    </source>
</evidence>
<dbReference type="GeneID" id="36394777"/>
<evidence type="ECO:0000313" key="2">
    <source>
        <dbReference type="EMBL" id="ATZ56328.1"/>
    </source>
</evidence>
<organism evidence="2 3">
    <name type="scientific">Botryotinia fuckeliana (strain B05.10)</name>
    <name type="common">Noble rot fungus</name>
    <name type="synonym">Botrytis cinerea</name>
    <dbReference type="NCBI Taxonomy" id="332648"/>
    <lineage>
        <taxon>Eukaryota</taxon>
        <taxon>Fungi</taxon>
        <taxon>Dikarya</taxon>
        <taxon>Ascomycota</taxon>
        <taxon>Pezizomycotina</taxon>
        <taxon>Leotiomycetes</taxon>
        <taxon>Helotiales</taxon>
        <taxon>Sclerotiniaceae</taxon>
        <taxon>Botrytis</taxon>
    </lineage>
</organism>
<name>A0A384K0L2_BOTFB</name>
<dbReference type="RefSeq" id="XP_024552502.1">
    <property type="nucleotide sequence ID" value="XM_024696689.1"/>
</dbReference>
<proteinExistence type="predicted"/>
<feature type="transmembrane region" description="Helical" evidence="1">
    <location>
        <begin position="26"/>
        <end position="49"/>
    </location>
</feature>
<dbReference type="KEGG" id="bfu:BCIN_13g01690"/>
<keyword evidence="1" id="KW-1133">Transmembrane helix</keyword>
<reference evidence="2 3" key="1">
    <citation type="journal article" date="2011" name="PLoS Genet.">
        <title>Genomic analysis of the necrotrophic fungal pathogens Sclerotinia sclerotiorum and Botrytis cinerea.</title>
        <authorList>
            <person name="Amselem J."/>
            <person name="Cuomo C.A."/>
            <person name="van Kan J.A."/>
            <person name="Viaud M."/>
            <person name="Benito E.P."/>
            <person name="Couloux A."/>
            <person name="Coutinho P.M."/>
            <person name="de Vries R.P."/>
            <person name="Dyer P.S."/>
            <person name="Fillinger S."/>
            <person name="Fournier E."/>
            <person name="Gout L."/>
            <person name="Hahn M."/>
            <person name="Kohn L."/>
            <person name="Lapalu N."/>
            <person name="Plummer K.M."/>
            <person name="Pradier J.M."/>
            <person name="Quevillon E."/>
            <person name="Sharon A."/>
            <person name="Simon A."/>
            <person name="ten Have A."/>
            <person name="Tudzynski B."/>
            <person name="Tudzynski P."/>
            <person name="Wincker P."/>
            <person name="Andrew M."/>
            <person name="Anthouard V."/>
            <person name="Beever R.E."/>
            <person name="Beffa R."/>
            <person name="Benoit I."/>
            <person name="Bouzid O."/>
            <person name="Brault B."/>
            <person name="Chen Z."/>
            <person name="Choquer M."/>
            <person name="Collemare J."/>
            <person name="Cotton P."/>
            <person name="Danchin E.G."/>
            <person name="Da Silva C."/>
            <person name="Gautier A."/>
            <person name="Giraud C."/>
            <person name="Giraud T."/>
            <person name="Gonzalez C."/>
            <person name="Grossetete S."/>
            <person name="Guldener U."/>
            <person name="Henrissat B."/>
            <person name="Howlett B.J."/>
            <person name="Kodira C."/>
            <person name="Kretschmer M."/>
            <person name="Lappartient A."/>
            <person name="Leroch M."/>
            <person name="Levis C."/>
            <person name="Mauceli E."/>
            <person name="Neuveglise C."/>
            <person name="Oeser B."/>
            <person name="Pearson M."/>
            <person name="Poulain J."/>
            <person name="Poussereau N."/>
            <person name="Quesneville H."/>
            <person name="Rascle C."/>
            <person name="Schumacher J."/>
            <person name="Segurens B."/>
            <person name="Sexton A."/>
            <person name="Silva E."/>
            <person name="Sirven C."/>
            <person name="Soanes D.M."/>
            <person name="Talbot N.J."/>
            <person name="Templeton M."/>
            <person name="Yandava C."/>
            <person name="Yarden O."/>
            <person name="Zeng Q."/>
            <person name="Rollins J.A."/>
            <person name="Lebrun M.H."/>
            <person name="Dickman M."/>
        </authorList>
    </citation>
    <scope>NUCLEOTIDE SEQUENCE [LARGE SCALE GENOMIC DNA]</scope>
    <source>
        <strain evidence="2 3">B05.10</strain>
    </source>
</reference>
<dbReference type="AlphaFoldDB" id="A0A384K0L2"/>
<reference evidence="2 3" key="2">
    <citation type="journal article" date="2012" name="Eukaryot. Cell">
        <title>Genome update of Botrytis cinerea strains B05.10 and T4.</title>
        <authorList>
            <person name="Staats M."/>
            <person name="van Kan J.A."/>
        </authorList>
    </citation>
    <scope>NUCLEOTIDE SEQUENCE [LARGE SCALE GENOMIC DNA]</scope>
    <source>
        <strain evidence="2 3">B05.10</strain>
    </source>
</reference>